<evidence type="ECO:0000313" key="2">
    <source>
        <dbReference type="EMBL" id="CAD7196365.1"/>
    </source>
</evidence>
<protein>
    <submittedName>
        <fullName evidence="2">Uncharacterized protein</fullName>
    </submittedName>
</protein>
<reference evidence="2" key="1">
    <citation type="submission" date="2020-11" db="EMBL/GenBank/DDBJ databases">
        <authorList>
            <person name="Tran Van P."/>
        </authorList>
    </citation>
    <scope>NUCLEOTIDE SEQUENCE</scope>
</reference>
<sequence length="585" mass="65721">MRKCDFLISHIKRKYRIVTVKKKIGLEIMTNFYVLCEYESKKANFTILSVPMSVYPSLAVAQELGVVLLASPDLSQILLSAWDSNHQSPPRDSAAMLLYKSTCDLCQSLGGGGVVNTVWYSLIHVGRGDLSVSSDNNCYLTSYELKWTMKRSHDGKITTFFKAKQRQSKEQCPGADDCNLLQHQDGTNETFATSSGDKISLSQFEANNVEAAGHSSKFDGRELVVKASERKHESLVCVGVYRVTSTTLSEDQDKLRGVRFPGLEPTRFPPLTYLVRLPSGGAPKDGAELVALGIEPICPRPRAHALTAFMDKLACIPRENNSVKNPDVLDKHNVRNSGSPTSLRIPHGHKRVGEWEGRIGSPLTSLSMPKSAGDPPPSSRSPDHINRSQLTHHSVGWYRGGPNLELGEEFVAAKLTHVNSRHPSRRLGVRIQWRSHGQRQYKNTMHMMLSKTTLHLFIILLAKREKKLFSSMKSFSENPYDKMSGKRTFLTLMKKYEIIQEVDKKKMTHRQWTPVPVRTLHETTAWLINSTFVYPLDFHSDVRRGNVAEISPRLHVVLSSVIERLSSLFGKDTVQSAVYSPVFEH</sequence>
<name>A0A7R8Z8X1_TIMDO</name>
<organism evidence="2">
    <name type="scientific">Timema douglasi</name>
    <name type="common">Walking stick</name>
    <dbReference type="NCBI Taxonomy" id="61478"/>
    <lineage>
        <taxon>Eukaryota</taxon>
        <taxon>Metazoa</taxon>
        <taxon>Ecdysozoa</taxon>
        <taxon>Arthropoda</taxon>
        <taxon>Hexapoda</taxon>
        <taxon>Insecta</taxon>
        <taxon>Pterygota</taxon>
        <taxon>Neoptera</taxon>
        <taxon>Polyneoptera</taxon>
        <taxon>Phasmatodea</taxon>
        <taxon>Timematodea</taxon>
        <taxon>Timematoidea</taxon>
        <taxon>Timematidae</taxon>
        <taxon>Timema</taxon>
    </lineage>
</organism>
<gene>
    <name evidence="2" type="ORF">TDIB3V08_LOCUS2716</name>
</gene>
<dbReference type="AlphaFoldDB" id="A0A7R8Z8X1"/>
<proteinExistence type="predicted"/>
<feature type="region of interest" description="Disordered" evidence="1">
    <location>
        <begin position="326"/>
        <end position="386"/>
    </location>
</feature>
<accession>A0A7R8Z8X1</accession>
<evidence type="ECO:0000256" key="1">
    <source>
        <dbReference type="SAM" id="MobiDB-lite"/>
    </source>
</evidence>
<dbReference type="EMBL" id="OA565131">
    <property type="protein sequence ID" value="CAD7196365.1"/>
    <property type="molecule type" value="Genomic_DNA"/>
</dbReference>